<sequence length="531" mass="55282">MSFMYSVKETNTMSDRSADERAATADPAAVSEMAPVSDVFEMPIAELARRMDAGTLTAEQLVAGHLARIEAFDRAGPSINAISRLHPDALREAARLDRERQRHGARSPLHGIPMVVKDNIDTTGLPTTAGCAALHDARPASDAPVVARLRAAGAIVLGKANMSELAASNGRFGYSSANGLTLNPYRLSRNASGSSSGTGAAVAAGFAVFGLGTDSFGSVRGPACVHALVGFRPTHGLLESDGVLPLAQSFDTVGPLTRSVDDAALVLATLVPQAGFDRTEERLAGRRLGIVTDFNGANDEIDALFSQACADLVAAGTSIVPVALPVEARDLYARVLGDIARSEWAGQLDRYLAALPSSCPRDTAALLARIEALESDAQGGDTSRAGARIADASRRSPNPVTIAALRHALATRNEPPRRGLSAARAFGAALAGLMQSSGCAALVFPTLACPASPRFDRDDPTYRCRVSNPLAAMHMASAAGFPEISVPMGRTEAGVPAGLSLLGRAGDDRLLLGIARDYEAATRHRRPPGLG</sequence>
<feature type="domain" description="Amidase" evidence="2">
    <location>
        <begin position="70"/>
        <end position="512"/>
    </location>
</feature>
<evidence type="ECO:0000256" key="1">
    <source>
        <dbReference type="SAM" id="MobiDB-lite"/>
    </source>
</evidence>
<dbReference type="Pfam" id="PF01425">
    <property type="entry name" value="Amidase"/>
    <property type="match status" value="1"/>
</dbReference>
<evidence type="ECO:0000259" key="2">
    <source>
        <dbReference type="Pfam" id="PF01425"/>
    </source>
</evidence>
<comment type="caution">
    <text evidence="3">The sequence shown here is derived from an EMBL/GenBank/DDBJ whole genome shotgun (WGS) entry which is preliminary data.</text>
</comment>
<feature type="region of interest" description="Disordered" evidence="1">
    <location>
        <begin position="1"/>
        <end position="29"/>
    </location>
</feature>
<dbReference type="Gene3D" id="3.90.1300.10">
    <property type="entry name" value="Amidase signature (AS) domain"/>
    <property type="match status" value="1"/>
</dbReference>
<evidence type="ECO:0000313" key="4">
    <source>
        <dbReference type="Proteomes" id="UP000542973"/>
    </source>
</evidence>
<accession>A0A849BH42</accession>
<proteinExistence type="predicted"/>
<organism evidence="3 4">
    <name type="scientific">Cupriavidus gilardii</name>
    <dbReference type="NCBI Taxonomy" id="82541"/>
    <lineage>
        <taxon>Bacteria</taxon>
        <taxon>Pseudomonadati</taxon>
        <taxon>Pseudomonadota</taxon>
        <taxon>Betaproteobacteria</taxon>
        <taxon>Burkholderiales</taxon>
        <taxon>Burkholderiaceae</taxon>
        <taxon>Cupriavidus</taxon>
    </lineage>
</organism>
<dbReference type="Proteomes" id="UP000542973">
    <property type="component" value="Unassembled WGS sequence"/>
</dbReference>
<protein>
    <submittedName>
        <fullName evidence="3">Amidase</fullName>
    </submittedName>
</protein>
<dbReference type="EMBL" id="JABEMD010000036">
    <property type="protein sequence ID" value="NNH12945.1"/>
    <property type="molecule type" value="Genomic_DNA"/>
</dbReference>
<dbReference type="AlphaFoldDB" id="A0A849BH42"/>
<evidence type="ECO:0000313" key="3">
    <source>
        <dbReference type="EMBL" id="NNH12945.1"/>
    </source>
</evidence>
<dbReference type="PANTHER" id="PTHR42678:SF34">
    <property type="entry name" value="OS04G0183300 PROTEIN"/>
    <property type="match status" value="1"/>
</dbReference>
<gene>
    <name evidence="3" type="ORF">HLB16_18940</name>
</gene>
<name>A0A849BH42_9BURK</name>
<dbReference type="PANTHER" id="PTHR42678">
    <property type="entry name" value="AMIDASE"/>
    <property type="match status" value="1"/>
</dbReference>
<dbReference type="SUPFAM" id="SSF75304">
    <property type="entry name" value="Amidase signature (AS) enzymes"/>
    <property type="match status" value="1"/>
</dbReference>
<reference evidence="3 4" key="1">
    <citation type="submission" date="2020-05" db="EMBL/GenBank/DDBJ databases">
        <title>MicrobeNet Type strains.</title>
        <authorList>
            <person name="Nicholson A.C."/>
        </authorList>
    </citation>
    <scope>NUCLEOTIDE SEQUENCE [LARGE SCALE GENOMIC DNA]</scope>
    <source>
        <strain evidence="3 4">ATCC 700815</strain>
    </source>
</reference>
<dbReference type="InterPro" id="IPR036928">
    <property type="entry name" value="AS_sf"/>
</dbReference>
<dbReference type="InterPro" id="IPR023631">
    <property type="entry name" value="Amidase_dom"/>
</dbReference>